<keyword evidence="6" id="KW-1185">Reference proteome</keyword>
<evidence type="ECO:0000256" key="2">
    <source>
        <dbReference type="SAM" id="MobiDB-lite"/>
    </source>
</evidence>
<keyword evidence="3" id="KW-0732">Signal</keyword>
<dbReference type="GO" id="GO:0022627">
    <property type="term" value="C:cytosolic small ribosomal subunit"/>
    <property type="evidence" value="ECO:0007669"/>
    <property type="project" value="TreeGrafter"/>
</dbReference>
<dbReference type="EMBL" id="CAACVS010000081">
    <property type="protein sequence ID" value="VEU36196.1"/>
    <property type="molecule type" value="Genomic_DNA"/>
</dbReference>
<evidence type="ECO:0000259" key="4">
    <source>
        <dbReference type="PROSITE" id="PS50126"/>
    </source>
</evidence>
<feature type="region of interest" description="Disordered" evidence="2">
    <location>
        <begin position="306"/>
        <end position="331"/>
    </location>
</feature>
<dbReference type="InterPro" id="IPR050437">
    <property type="entry name" value="Ribos_protein_bS1-like"/>
</dbReference>
<gene>
    <name evidence="5" type="ORF">PSNMU_V1.4_AUG-EV-PASAV3_0029830</name>
</gene>
<dbReference type="PROSITE" id="PS50126">
    <property type="entry name" value="S1"/>
    <property type="match status" value="2"/>
</dbReference>
<evidence type="ECO:0000256" key="1">
    <source>
        <dbReference type="ARBA" id="ARBA00025453"/>
    </source>
</evidence>
<feature type="region of interest" description="Disordered" evidence="2">
    <location>
        <begin position="185"/>
        <end position="209"/>
    </location>
</feature>
<dbReference type="OrthoDB" id="412781at2759"/>
<dbReference type="InterPro" id="IPR003029">
    <property type="entry name" value="S1_domain"/>
</dbReference>
<organism evidence="5 6">
    <name type="scientific">Pseudo-nitzschia multistriata</name>
    <dbReference type="NCBI Taxonomy" id="183589"/>
    <lineage>
        <taxon>Eukaryota</taxon>
        <taxon>Sar</taxon>
        <taxon>Stramenopiles</taxon>
        <taxon>Ochrophyta</taxon>
        <taxon>Bacillariophyta</taxon>
        <taxon>Bacillariophyceae</taxon>
        <taxon>Bacillariophycidae</taxon>
        <taxon>Bacillariales</taxon>
        <taxon>Bacillariaceae</taxon>
        <taxon>Pseudo-nitzschia</taxon>
    </lineage>
</organism>
<dbReference type="GO" id="GO:0006412">
    <property type="term" value="P:translation"/>
    <property type="evidence" value="ECO:0007669"/>
    <property type="project" value="TreeGrafter"/>
</dbReference>
<proteinExistence type="predicted"/>
<comment type="function">
    <text evidence="1">Associates with the EF-Tu.GDP complex and induces the exchange of GDP to GTP. It remains bound to the aminoacyl-tRNA.EF-Tu.GTP complex up to the GTP hydrolysis stage on the ribosome.</text>
</comment>
<dbReference type="SMART" id="SM00316">
    <property type="entry name" value="S1"/>
    <property type="match status" value="2"/>
</dbReference>
<dbReference type="SUPFAM" id="SSF50249">
    <property type="entry name" value="Nucleic acid-binding proteins"/>
    <property type="match status" value="2"/>
</dbReference>
<feature type="domain" description="S1 motif" evidence="4">
    <location>
        <begin position="224"/>
        <end position="300"/>
    </location>
</feature>
<dbReference type="GO" id="GO:0003729">
    <property type="term" value="F:mRNA binding"/>
    <property type="evidence" value="ECO:0007669"/>
    <property type="project" value="TreeGrafter"/>
</dbReference>
<dbReference type="InterPro" id="IPR012340">
    <property type="entry name" value="NA-bd_OB-fold"/>
</dbReference>
<dbReference type="GO" id="GO:0003735">
    <property type="term" value="F:structural constituent of ribosome"/>
    <property type="evidence" value="ECO:0007669"/>
    <property type="project" value="TreeGrafter"/>
</dbReference>
<evidence type="ECO:0000313" key="6">
    <source>
        <dbReference type="Proteomes" id="UP000291116"/>
    </source>
</evidence>
<dbReference type="PANTHER" id="PTHR10724">
    <property type="entry name" value="30S RIBOSOMAL PROTEIN S1"/>
    <property type="match status" value="1"/>
</dbReference>
<dbReference type="Gene3D" id="2.40.50.140">
    <property type="entry name" value="Nucleic acid-binding proteins"/>
    <property type="match status" value="2"/>
</dbReference>
<name>A0A448Z2C6_9STRA</name>
<sequence length="356" mass="37492">MYFNKRTLALFVAASSSVTAFSPAATGNRLALQSSGAVVQQSVSCPARCNCPSCAGRLTKLFADVAEETEVPAEVEAMEGVESADEAHNLERPARAALKKKKPSGKDLSEFTEGTTVKGTIKSIASYGAFVDIGASTDGLLHVSQLSAGFVSDVSEVVSEGQEVDVRIVNIDSAKGQIGLSMMTEEEAAAAKPARRSGGNKRQGGRRDDSAVLGALREKGWDEATMVEGTVVSTVDFGAFVKVDASTLNSECEGSFDGLVHISALKVGRVGSVTDVVNANDTVKVRCKSIDGNKVSLTMLSVEEEEAERASGARSSGPTFNDPFDEGEGAKDWKESVAAIDEEQPVYKNTPLIIRK</sequence>
<reference evidence="5 6" key="1">
    <citation type="submission" date="2019-01" db="EMBL/GenBank/DDBJ databases">
        <authorList>
            <person name="Ferrante I. M."/>
        </authorList>
    </citation>
    <scope>NUCLEOTIDE SEQUENCE [LARGE SCALE GENOMIC DNA]</scope>
    <source>
        <strain evidence="5 6">B856</strain>
    </source>
</reference>
<dbReference type="Pfam" id="PF00575">
    <property type="entry name" value="S1"/>
    <property type="match status" value="1"/>
</dbReference>
<dbReference type="CDD" id="cd05688">
    <property type="entry name" value="S1_RPS1_repeat_ec3"/>
    <property type="match status" value="1"/>
</dbReference>
<feature type="domain" description="S1 motif" evidence="4">
    <location>
        <begin position="114"/>
        <end position="183"/>
    </location>
</feature>
<feature type="signal peptide" evidence="3">
    <location>
        <begin position="1"/>
        <end position="20"/>
    </location>
</feature>
<dbReference type="FunFam" id="2.40.50.140:FF:000051">
    <property type="entry name" value="RNA-binding transcriptional accessory protein"/>
    <property type="match status" value="1"/>
</dbReference>
<dbReference type="PANTHER" id="PTHR10724:SF10">
    <property type="entry name" value="S1 RNA-BINDING DOMAIN-CONTAINING PROTEIN 1"/>
    <property type="match status" value="1"/>
</dbReference>
<protein>
    <recommendedName>
        <fullName evidence="4">S1 motif domain-containing protein</fullName>
    </recommendedName>
</protein>
<evidence type="ECO:0000313" key="5">
    <source>
        <dbReference type="EMBL" id="VEU36196.1"/>
    </source>
</evidence>
<dbReference type="AlphaFoldDB" id="A0A448Z2C6"/>
<accession>A0A448Z2C6</accession>
<dbReference type="Proteomes" id="UP000291116">
    <property type="component" value="Unassembled WGS sequence"/>
</dbReference>
<feature type="chain" id="PRO_5019217568" description="S1 motif domain-containing protein" evidence="3">
    <location>
        <begin position="21"/>
        <end position="356"/>
    </location>
</feature>
<evidence type="ECO:0000256" key="3">
    <source>
        <dbReference type="SAM" id="SignalP"/>
    </source>
</evidence>